<dbReference type="Proteomes" id="UP000322234">
    <property type="component" value="Unassembled WGS sequence"/>
</dbReference>
<dbReference type="AlphaFoldDB" id="A0A6B0R633"/>
<feature type="transmembrane region" description="Helical" evidence="2">
    <location>
        <begin position="26"/>
        <end position="48"/>
    </location>
</feature>
<comment type="caution">
    <text evidence="3">The sequence shown here is derived from an EMBL/GenBank/DDBJ whole genome shotgun (WGS) entry which is preliminary data.</text>
</comment>
<dbReference type="EMBL" id="VBQZ03000021">
    <property type="protein sequence ID" value="MXQ84441.1"/>
    <property type="molecule type" value="Genomic_DNA"/>
</dbReference>
<protein>
    <submittedName>
        <fullName evidence="3">Uncharacterized protein</fullName>
    </submittedName>
</protein>
<evidence type="ECO:0000313" key="3">
    <source>
        <dbReference type="EMBL" id="MXQ84441.1"/>
    </source>
</evidence>
<evidence type="ECO:0000256" key="2">
    <source>
        <dbReference type="SAM" id="Phobius"/>
    </source>
</evidence>
<evidence type="ECO:0000256" key="1">
    <source>
        <dbReference type="SAM" id="MobiDB-lite"/>
    </source>
</evidence>
<proteinExistence type="predicted"/>
<keyword evidence="2" id="KW-1133">Transmembrane helix</keyword>
<keyword evidence="2" id="KW-0472">Membrane</keyword>
<organism evidence="3 4">
    <name type="scientific">Bos mutus</name>
    <name type="common">wild yak</name>
    <dbReference type="NCBI Taxonomy" id="72004"/>
    <lineage>
        <taxon>Eukaryota</taxon>
        <taxon>Metazoa</taxon>
        <taxon>Chordata</taxon>
        <taxon>Craniata</taxon>
        <taxon>Vertebrata</taxon>
        <taxon>Euteleostomi</taxon>
        <taxon>Mammalia</taxon>
        <taxon>Eutheria</taxon>
        <taxon>Laurasiatheria</taxon>
        <taxon>Artiodactyla</taxon>
        <taxon>Ruminantia</taxon>
        <taxon>Pecora</taxon>
        <taxon>Bovidae</taxon>
        <taxon>Bovinae</taxon>
        <taxon>Bos</taxon>
    </lineage>
</organism>
<reference evidence="3" key="1">
    <citation type="submission" date="2019-10" db="EMBL/GenBank/DDBJ databases">
        <title>The sequence and de novo assembly of the wild yak genome.</title>
        <authorList>
            <person name="Liu Y."/>
        </authorList>
    </citation>
    <scope>NUCLEOTIDE SEQUENCE [LARGE SCALE GENOMIC DNA]</scope>
    <source>
        <strain evidence="3">WY2019</strain>
    </source>
</reference>
<evidence type="ECO:0000313" key="4">
    <source>
        <dbReference type="Proteomes" id="UP000322234"/>
    </source>
</evidence>
<keyword evidence="4" id="KW-1185">Reference proteome</keyword>
<sequence>MSKQGDQIPVILVMLRSHSGQARRKAASTCTTPVLLVSVVFIPSIYLYSRPFSSFSMVQSVSSSHMVKNPKLAHDLHPDGPGDAGSTEEIALTSVGL</sequence>
<feature type="region of interest" description="Disordered" evidence="1">
    <location>
        <begin position="71"/>
        <end position="97"/>
    </location>
</feature>
<gene>
    <name evidence="3" type="ORF">E5288_WYG020701</name>
</gene>
<accession>A0A6B0R633</accession>
<name>A0A6B0R633_9CETA</name>
<keyword evidence="2" id="KW-0812">Transmembrane</keyword>